<keyword evidence="1" id="KW-0805">Transcription regulation</keyword>
<dbReference type="Proteomes" id="UP000317940">
    <property type="component" value="Unassembled WGS sequence"/>
</dbReference>
<evidence type="ECO:0000256" key="1">
    <source>
        <dbReference type="ARBA" id="ARBA00023015"/>
    </source>
</evidence>
<dbReference type="AlphaFoldDB" id="A0A561UD12"/>
<evidence type="ECO:0000256" key="3">
    <source>
        <dbReference type="ARBA" id="ARBA00023163"/>
    </source>
</evidence>
<dbReference type="InterPro" id="IPR009057">
    <property type="entry name" value="Homeodomain-like_sf"/>
</dbReference>
<dbReference type="InterPro" id="IPR050109">
    <property type="entry name" value="HTH-type_TetR-like_transc_reg"/>
</dbReference>
<keyword evidence="2 4" id="KW-0238">DNA-binding</keyword>
<feature type="DNA-binding region" description="H-T-H motif" evidence="4">
    <location>
        <begin position="51"/>
        <end position="70"/>
    </location>
</feature>
<proteinExistence type="predicted"/>
<gene>
    <name evidence="7" type="ORF">FHX73_111021</name>
</gene>
<dbReference type="GO" id="GO:0003700">
    <property type="term" value="F:DNA-binding transcription factor activity"/>
    <property type="evidence" value="ECO:0007669"/>
    <property type="project" value="TreeGrafter"/>
</dbReference>
<name>A0A561UD12_9ACTN</name>
<evidence type="ECO:0000313" key="8">
    <source>
        <dbReference type="Proteomes" id="UP000317940"/>
    </source>
</evidence>
<accession>A0A561UD12</accession>
<dbReference type="GO" id="GO:0045892">
    <property type="term" value="P:negative regulation of DNA-templated transcription"/>
    <property type="evidence" value="ECO:0007669"/>
    <property type="project" value="InterPro"/>
</dbReference>
<feature type="domain" description="HTH tetR-type" evidence="6">
    <location>
        <begin position="28"/>
        <end position="88"/>
    </location>
</feature>
<sequence length="250" mass="27927">MADKPHDPTLSVWLSPPEKKRRGAAPSGLSRERIIEAAVALLDAEGVTAFSMRKLAAGLSVTPMSVYWYVDNKDALLELALDAVIGEIRPQPLEDHGDWHRHLYVLAHEYRRCYLNHPWAAELSGRYLAVGPNAMLFSSSAVHALTRTGLTGDQLGGALALVFQYAYAFALVETQWNRRVKLAGTDEDVLYRQMLGLLSQADPRHQEFEELLGYDREKSIEAARNRQFDQGLEMALAGIEATVDRLPKQD</sequence>
<dbReference type="PANTHER" id="PTHR30055">
    <property type="entry name" value="HTH-TYPE TRANSCRIPTIONAL REGULATOR RUTR"/>
    <property type="match status" value="1"/>
</dbReference>
<dbReference type="InterPro" id="IPR036271">
    <property type="entry name" value="Tet_transcr_reg_TetR-rel_C_sf"/>
</dbReference>
<dbReference type="InterPro" id="IPR004111">
    <property type="entry name" value="Repressor_TetR_C"/>
</dbReference>
<comment type="caution">
    <text evidence="7">The sequence shown here is derived from an EMBL/GenBank/DDBJ whole genome shotgun (WGS) entry which is preliminary data.</text>
</comment>
<dbReference type="PANTHER" id="PTHR30055:SF151">
    <property type="entry name" value="TRANSCRIPTIONAL REGULATORY PROTEIN"/>
    <property type="match status" value="1"/>
</dbReference>
<dbReference type="InterPro" id="IPR001647">
    <property type="entry name" value="HTH_TetR"/>
</dbReference>
<evidence type="ECO:0000259" key="6">
    <source>
        <dbReference type="PROSITE" id="PS50977"/>
    </source>
</evidence>
<dbReference type="Gene3D" id="1.10.10.60">
    <property type="entry name" value="Homeodomain-like"/>
    <property type="match status" value="1"/>
</dbReference>
<reference evidence="7 8" key="1">
    <citation type="submission" date="2019-06" db="EMBL/GenBank/DDBJ databases">
        <title>Sequencing the genomes of 1000 actinobacteria strains.</title>
        <authorList>
            <person name="Klenk H.-P."/>
        </authorList>
    </citation>
    <scope>NUCLEOTIDE SEQUENCE [LARGE SCALE GENOMIC DNA]</scope>
    <source>
        <strain evidence="7 8">DSM 44826</strain>
    </source>
</reference>
<organism evidence="7 8">
    <name type="scientific">Kitasatospora viridis</name>
    <dbReference type="NCBI Taxonomy" id="281105"/>
    <lineage>
        <taxon>Bacteria</taxon>
        <taxon>Bacillati</taxon>
        <taxon>Actinomycetota</taxon>
        <taxon>Actinomycetes</taxon>
        <taxon>Kitasatosporales</taxon>
        <taxon>Streptomycetaceae</taxon>
        <taxon>Kitasatospora</taxon>
    </lineage>
</organism>
<dbReference type="SUPFAM" id="SSF46689">
    <property type="entry name" value="Homeodomain-like"/>
    <property type="match status" value="1"/>
</dbReference>
<dbReference type="SUPFAM" id="SSF48498">
    <property type="entry name" value="Tetracyclin repressor-like, C-terminal domain"/>
    <property type="match status" value="1"/>
</dbReference>
<dbReference type="PROSITE" id="PS50977">
    <property type="entry name" value="HTH_TETR_2"/>
    <property type="match status" value="1"/>
</dbReference>
<dbReference type="Pfam" id="PF00440">
    <property type="entry name" value="TetR_N"/>
    <property type="match status" value="1"/>
</dbReference>
<dbReference type="GO" id="GO:0000976">
    <property type="term" value="F:transcription cis-regulatory region binding"/>
    <property type="evidence" value="ECO:0007669"/>
    <property type="project" value="TreeGrafter"/>
</dbReference>
<evidence type="ECO:0000256" key="5">
    <source>
        <dbReference type="SAM" id="MobiDB-lite"/>
    </source>
</evidence>
<evidence type="ECO:0000256" key="2">
    <source>
        <dbReference type="ARBA" id="ARBA00023125"/>
    </source>
</evidence>
<dbReference type="PRINTS" id="PR00455">
    <property type="entry name" value="HTHTETR"/>
</dbReference>
<dbReference type="Pfam" id="PF02909">
    <property type="entry name" value="TetR_C_1"/>
    <property type="match status" value="1"/>
</dbReference>
<protein>
    <submittedName>
        <fullName evidence="7">TetR family transcriptional regulator</fullName>
    </submittedName>
</protein>
<dbReference type="Gene3D" id="1.10.357.10">
    <property type="entry name" value="Tetracycline Repressor, domain 2"/>
    <property type="match status" value="1"/>
</dbReference>
<dbReference type="EMBL" id="VIWT01000001">
    <property type="protein sequence ID" value="TWF97241.1"/>
    <property type="molecule type" value="Genomic_DNA"/>
</dbReference>
<keyword evidence="8" id="KW-1185">Reference proteome</keyword>
<feature type="region of interest" description="Disordered" evidence="5">
    <location>
        <begin position="1"/>
        <end position="27"/>
    </location>
</feature>
<dbReference type="OrthoDB" id="3214072at2"/>
<keyword evidence="3" id="KW-0804">Transcription</keyword>
<dbReference type="RefSeq" id="WP_145903606.1">
    <property type="nucleotide sequence ID" value="NZ_BAAAMZ010000037.1"/>
</dbReference>
<evidence type="ECO:0000256" key="4">
    <source>
        <dbReference type="PROSITE-ProRule" id="PRU00335"/>
    </source>
</evidence>
<evidence type="ECO:0000313" key="7">
    <source>
        <dbReference type="EMBL" id="TWF97241.1"/>
    </source>
</evidence>